<reference evidence="2" key="2">
    <citation type="submission" date="2023-05" db="EMBL/GenBank/DDBJ databases">
        <authorList>
            <person name="Fouks B."/>
        </authorList>
    </citation>
    <scope>NUCLEOTIDE SEQUENCE</scope>
    <source>
        <strain evidence="2">Stay&amp;Tobe</strain>
        <tissue evidence="2">Testes</tissue>
    </source>
</reference>
<dbReference type="AlphaFoldDB" id="A0AAD7ZN34"/>
<feature type="non-terminal residue" evidence="2">
    <location>
        <position position="1"/>
    </location>
</feature>
<name>A0AAD7ZN34_DIPPU</name>
<reference evidence="2" key="1">
    <citation type="journal article" date="2023" name="IScience">
        <title>Live-bearing cockroach genome reveals convergent evolutionary mechanisms linked to viviparity in insects and beyond.</title>
        <authorList>
            <person name="Fouks B."/>
            <person name="Harrison M.C."/>
            <person name="Mikhailova A.A."/>
            <person name="Marchal E."/>
            <person name="English S."/>
            <person name="Carruthers M."/>
            <person name="Jennings E.C."/>
            <person name="Chiamaka E.L."/>
            <person name="Frigard R.A."/>
            <person name="Pippel M."/>
            <person name="Attardo G.M."/>
            <person name="Benoit J.B."/>
            <person name="Bornberg-Bauer E."/>
            <person name="Tobe S.S."/>
        </authorList>
    </citation>
    <scope>NUCLEOTIDE SEQUENCE</scope>
    <source>
        <strain evidence="2">Stay&amp;Tobe</strain>
    </source>
</reference>
<evidence type="ECO:0000256" key="1">
    <source>
        <dbReference type="SAM" id="MobiDB-lite"/>
    </source>
</evidence>
<proteinExistence type="predicted"/>
<accession>A0AAD7ZN34</accession>
<organism evidence="2 3">
    <name type="scientific">Diploptera punctata</name>
    <name type="common">Pacific beetle cockroach</name>
    <dbReference type="NCBI Taxonomy" id="6984"/>
    <lineage>
        <taxon>Eukaryota</taxon>
        <taxon>Metazoa</taxon>
        <taxon>Ecdysozoa</taxon>
        <taxon>Arthropoda</taxon>
        <taxon>Hexapoda</taxon>
        <taxon>Insecta</taxon>
        <taxon>Pterygota</taxon>
        <taxon>Neoptera</taxon>
        <taxon>Polyneoptera</taxon>
        <taxon>Dictyoptera</taxon>
        <taxon>Blattodea</taxon>
        <taxon>Blaberoidea</taxon>
        <taxon>Blaberidae</taxon>
        <taxon>Diplopterinae</taxon>
        <taxon>Diploptera</taxon>
    </lineage>
</organism>
<protein>
    <submittedName>
        <fullName evidence="2">Uncharacterized protein</fullName>
    </submittedName>
</protein>
<dbReference type="Proteomes" id="UP001233999">
    <property type="component" value="Unassembled WGS sequence"/>
</dbReference>
<feature type="region of interest" description="Disordered" evidence="1">
    <location>
        <begin position="23"/>
        <end position="63"/>
    </location>
</feature>
<sequence>VHIFAVQGLTIPTLNPDFAKLTKGESDKVGPQSEILRHGRRNEVPRGEDQQIPDSGVDVGDEDDEFFEHSDIDKLPTTGSNIHSTTLERDGGKNLRRNLLGGIASCYWVIMMPAPGGGGGGGESEDYKKYGKKKSKKMKSKYKYKKINAGSNSEGL</sequence>
<feature type="region of interest" description="Disordered" evidence="1">
    <location>
        <begin position="114"/>
        <end position="156"/>
    </location>
</feature>
<evidence type="ECO:0000313" key="3">
    <source>
        <dbReference type="Proteomes" id="UP001233999"/>
    </source>
</evidence>
<feature type="compositionally biased region" description="Basic and acidic residues" evidence="1">
    <location>
        <begin position="35"/>
        <end position="49"/>
    </location>
</feature>
<feature type="region of interest" description="Disordered" evidence="1">
    <location>
        <begin position="71"/>
        <end position="90"/>
    </location>
</feature>
<evidence type="ECO:0000313" key="2">
    <source>
        <dbReference type="EMBL" id="KAJ9583381.1"/>
    </source>
</evidence>
<comment type="caution">
    <text evidence="2">The sequence shown here is derived from an EMBL/GenBank/DDBJ whole genome shotgun (WGS) entry which is preliminary data.</text>
</comment>
<gene>
    <name evidence="2" type="ORF">L9F63_022275</name>
</gene>
<feature type="compositionally biased region" description="Basic residues" evidence="1">
    <location>
        <begin position="130"/>
        <end position="146"/>
    </location>
</feature>
<keyword evidence="3" id="KW-1185">Reference proteome</keyword>
<dbReference type="EMBL" id="JASPKZ010007610">
    <property type="protein sequence ID" value="KAJ9583381.1"/>
    <property type="molecule type" value="Genomic_DNA"/>
</dbReference>